<keyword evidence="6 8" id="KW-0472">Membrane</keyword>
<organism evidence="9 10">
    <name type="scientific">Wohlfahrtiimonas larvae</name>
    <dbReference type="NCBI Taxonomy" id="1157986"/>
    <lineage>
        <taxon>Bacteria</taxon>
        <taxon>Pseudomonadati</taxon>
        <taxon>Pseudomonadota</taxon>
        <taxon>Gammaproteobacteria</taxon>
        <taxon>Cardiobacteriales</taxon>
        <taxon>Ignatzschineriaceae</taxon>
        <taxon>Wohlfahrtiimonas</taxon>
    </lineage>
</organism>
<reference evidence="10" key="1">
    <citation type="journal article" date="2019" name="Int. J. Syst. Evol. Microbiol.">
        <title>The Global Catalogue of Microorganisms (GCM) 10K type strain sequencing project: providing services to taxonomists for standard genome sequencing and annotation.</title>
        <authorList>
            <consortium name="The Broad Institute Genomics Platform"/>
            <consortium name="The Broad Institute Genome Sequencing Center for Infectious Disease"/>
            <person name="Wu L."/>
            <person name="Ma J."/>
        </authorList>
    </citation>
    <scope>NUCLEOTIDE SEQUENCE [LARGE SCALE GENOMIC DNA]</scope>
    <source>
        <strain evidence="10">JCM 18424</strain>
    </source>
</reference>
<feature type="transmembrane region" description="Helical" evidence="8">
    <location>
        <begin position="247"/>
        <end position="265"/>
    </location>
</feature>
<keyword evidence="10" id="KW-1185">Reference proteome</keyword>
<evidence type="ECO:0000256" key="5">
    <source>
        <dbReference type="ARBA" id="ARBA00022989"/>
    </source>
</evidence>
<comment type="catalytic activity">
    <reaction evidence="7">
        <text>a 1,2-diacyl-sn-glycero-3-phosphate + CTP + H(+) = a CDP-1,2-diacyl-sn-glycerol + diphosphate</text>
        <dbReference type="Rhea" id="RHEA:16229"/>
        <dbReference type="ChEBI" id="CHEBI:15378"/>
        <dbReference type="ChEBI" id="CHEBI:33019"/>
        <dbReference type="ChEBI" id="CHEBI:37563"/>
        <dbReference type="ChEBI" id="CHEBI:58332"/>
        <dbReference type="ChEBI" id="CHEBI:58608"/>
        <dbReference type="EC" id="2.7.7.41"/>
    </reaction>
</comment>
<accession>A0ABP9MWC7</accession>
<comment type="pathway">
    <text evidence="7">Phospholipid metabolism; CDP-diacylglycerol biosynthesis; CDP-diacylglycerol from sn-glycerol 3-phosphate: step 3/3.</text>
</comment>
<feature type="transmembrane region" description="Helical" evidence="8">
    <location>
        <begin position="114"/>
        <end position="136"/>
    </location>
</feature>
<dbReference type="InterPro" id="IPR000374">
    <property type="entry name" value="PC_trans"/>
</dbReference>
<feature type="transmembrane region" description="Helical" evidence="8">
    <location>
        <begin position="148"/>
        <end position="166"/>
    </location>
</feature>
<dbReference type="Proteomes" id="UP001500631">
    <property type="component" value="Unassembled WGS sequence"/>
</dbReference>
<comment type="subcellular location">
    <subcellularLocation>
        <location evidence="1">Membrane</location>
        <topology evidence="1">Multi-pass membrane protein</topology>
    </subcellularLocation>
</comment>
<proteinExistence type="inferred from homology"/>
<keyword evidence="4 7" id="KW-0812">Transmembrane</keyword>
<dbReference type="PROSITE" id="PS01315">
    <property type="entry name" value="CDS"/>
    <property type="match status" value="1"/>
</dbReference>
<dbReference type="GO" id="GO:0016779">
    <property type="term" value="F:nucleotidyltransferase activity"/>
    <property type="evidence" value="ECO:0007669"/>
    <property type="project" value="UniProtKB-KW"/>
</dbReference>
<comment type="similarity">
    <text evidence="2 7">Belongs to the CDS family.</text>
</comment>
<evidence type="ECO:0000313" key="9">
    <source>
        <dbReference type="EMBL" id="GAA5103123.1"/>
    </source>
</evidence>
<evidence type="ECO:0000256" key="1">
    <source>
        <dbReference type="ARBA" id="ARBA00004141"/>
    </source>
</evidence>
<evidence type="ECO:0000256" key="7">
    <source>
        <dbReference type="RuleBase" id="RU003938"/>
    </source>
</evidence>
<feature type="transmembrane region" description="Helical" evidence="8">
    <location>
        <begin position="178"/>
        <end position="198"/>
    </location>
</feature>
<gene>
    <name evidence="9" type="ORF">GCM10023338_21180</name>
</gene>
<evidence type="ECO:0000256" key="4">
    <source>
        <dbReference type="ARBA" id="ARBA00022692"/>
    </source>
</evidence>
<dbReference type="Pfam" id="PF01148">
    <property type="entry name" value="CTP_transf_1"/>
    <property type="match status" value="1"/>
</dbReference>
<evidence type="ECO:0000256" key="6">
    <source>
        <dbReference type="ARBA" id="ARBA00023136"/>
    </source>
</evidence>
<dbReference type="RefSeq" id="WP_077926439.1">
    <property type="nucleotide sequence ID" value="NZ_BAABKE010000008.1"/>
</dbReference>
<name>A0ABP9MWC7_9GAMM</name>
<feature type="transmembrane region" description="Helical" evidence="8">
    <location>
        <begin position="48"/>
        <end position="78"/>
    </location>
</feature>
<evidence type="ECO:0000313" key="10">
    <source>
        <dbReference type="Proteomes" id="UP001500631"/>
    </source>
</evidence>
<dbReference type="EC" id="2.7.7.41" evidence="7"/>
<keyword evidence="3 7" id="KW-0808">Transferase</keyword>
<feature type="transmembrane region" description="Helical" evidence="8">
    <location>
        <begin position="9"/>
        <end position="28"/>
    </location>
</feature>
<comment type="caution">
    <text evidence="9">The sequence shown here is derived from an EMBL/GenBank/DDBJ whole genome shotgun (WGS) entry which is preliminary data.</text>
</comment>
<protein>
    <recommendedName>
        <fullName evidence="7">Phosphatidate cytidylyltransferase</fullName>
        <ecNumber evidence="7">2.7.7.41</ecNumber>
    </recommendedName>
</protein>
<keyword evidence="7 9" id="KW-0548">Nucleotidyltransferase</keyword>
<sequence>MANFPQHSLIMVGILLTILVIASIIVWRKNKFDLSKDHTELVQRTQSWWWMIGLILGAFFLGQKATTIFFAFISFLALKEFYSITPIRAVDRRLIFWAYLSIPFQYYFAYIQWYGMFIILIPVYMFLLLPFRAVLIGETQGFIKANSTIQWSLMLCVFGFSHIAYLANLDRVHPEAGFTGLLLYLIFITQFNDVSQYVSGKLLGKRKIIPKVSPNKTWGGFLGGLVITTILAALLAPYLTILTWQKGLFAGILIATSGFIGDVVLSSVKRDLGIKDSGSLIPGHGGLLDRVDSLMYSIPLFFHYFYYITKEFAI</sequence>
<dbReference type="PANTHER" id="PTHR43535:SF1">
    <property type="entry name" value="PHOSPHATIDATE CYTIDYLYLTRANSFERASE"/>
    <property type="match status" value="1"/>
</dbReference>
<keyword evidence="5 8" id="KW-1133">Transmembrane helix</keyword>
<feature type="transmembrane region" description="Helical" evidence="8">
    <location>
        <begin position="218"/>
        <end position="241"/>
    </location>
</feature>
<dbReference type="EMBL" id="BAABKE010000008">
    <property type="protein sequence ID" value="GAA5103123.1"/>
    <property type="molecule type" value="Genomic_DNA"/>
</dbReference>
<evidence type="ECO:0000256" key="8">
    <source>
        <dbReference type="SAM" id="Phobius"/>
    </source>
</evidence>
<dbReference type="PANTHER" id="PTHR43535">
    <property type="entry name" value="PHOSPHATIDATE CYTIDYLYLTRANSFERASE"/>
    <property type="match status" value="1"/>
</dbReference>
<evidence type="ECO:0000256" key="2">
    <source>
        <dbReference type="ARBA" id="ARBA00010185"/>
    </source>
</evidence>
<evidence type="ECO:0000256" key="3">
    <source>
        <dbReference type="ARBA" id="ARBA00022679"/>
    </source>
</evidence>